<evidence type="ECO:0000259" key="5">
    <source>
        <dbReference type="PROSITE" id="PS51898"/>
    </source>
</evidence>
<dbReference type="PANTHER" id="PTHR30349:SF41">
    <property type="entry name" value="INTEGRASE_RECOMBINASE PROTEIN MJ0367-RELATED"/>
    <property type="match status" value="1"/>
</dbReference>
<evidence type="ECO:0000313" key="7">
    <source>
        <dbReference type="EMBL" id="MBB4734735.1"/>
    </source>
</evidence>
<dbReference type="RefSeq" id="WP_184240860.1">
    <property type="nucleotide sequence ID" value="NZ_JACHNA010000001.1"/>
</dbReference>
<dbReference type="InterPro" id="IPR002104">
    <property type="entry name" value="Integrase_catalytic"/>
</dbReference>
<name>A0A7W7GMA9_9MICC</name>
<organism evidence="7 8">
    <name type="scientific">Micrococcus cohnii</name>
    <dbReference type="NCBI Taxonomy" id="993416"/>
    <lineage>
        <taxon>Bacteria</taxon>
        <taxon>Bacillati</taxon>
        <taxon>Actinomycetota</taxon>
        <taxon>Actinomycetes</taxon>
        <taxon>Micrococcales</taxon>
        <taxon>Micrococcaceae</taxon>
        <taxon>Micrococcus</taxon>
    </lineage>
</organism>
<comment type="caution">
    <text evidence="7">The sequence shown here is derived from an EMBL/GenBank/DDBJ whole genome shotgun (WGS) entry which is preliminary data.</text>
</comment>
<dbReference type="InterPro" id="IPR013762">
    <property type="entry name" value="Integrase-like_cat_sf"/>
</dbReference>
<evidence type="ECO:0000256" key="1">
    <source>
        <dbReference type="ARBA" id="ARBA00008857"/>
    </source>
</evidence>
<dbReference type="Gene3D" id="1.10.150.130">
    <property type="match status" value="1"/>
</dbReference>
<evidence type="ECO:0000259" key="6">
    <source>
        <dbReference type="PROSITE" id="PS51900"/>
    </source>
</evidence>
<comment type="similarity">
    <text evidence="1">Belongs to the 'phage' integrase family.</text>
</comment>
<dbReference type="Pfam" id="PF00589">
    <property type="entry name" value="Phage_integrase"/>
    <property type="match status" value="1"/>
</dbReference>
<feature type="domain" description="Tyr recombinase" evidence="5">
    <location>
        <begin position="106"/>
        <end position="268"/>
    </location>
</feature>
<dbReference type="PROSITE" id="PS51900">
    <property type="entry name" value="CB"/>
    <property type="match status" value="1"/>
</dbReference>
<evidence type="ECO:0000256" key="3">
    <source>
        <dbReference type="ARBA" id="ARBA00023172"/>
    </source>
</evidence>
<dbReference type="SUPFAM" id="SSF56349">
    <property type="entry name" value="DNA breaking-rejoining enzymes"/>
    <property type="match status" value="1"/>
</dbReference>
<evidence type="ECO:0000256" key="2">
    <source>
        <dbReference type="ARBA" id="ARBA00023125"/>
    </source>
</evidence>
<dbReference type="GO" id="GO:0015074">
    <property type="term" value="P:DNA integration"/>
    <property type="evidence" value="ECO:0007669"/>
    <property type="project" value="InterPro"/>
</dbReference>
<keyword evidence="2 4" id="KW-0238">DNA-binding</keyword>
<feature type="domain" description="Core-binding (CB)" evidence="6">
    <location>
        <begin position="5"/>
        <end position="85"/>
    </location>
</feature>
<dbReference type="PROSITE" id="PS51898">
    <property type="entry name" value="TYR_RECOMBINASE"/>
    <property type="match status" value="1"/>
</dbReference>
<keyword evidence="3" id="KW-0233">DNA recombination</keyword>
<dbReference type="EMBL" id="JACHNA010000001">
    <property type="protein sequence ID" value="MBB4734735.1"/>
    <property type="molecule type" value="Genomic_DNA"/>
</dbReference>
<dbReference type="Gene3D" id="1.10.443.10">
    <property type="entry name" value="Intergrase catalytic core"/>
    <property type="match status" value="1"/>
</dbReference>
<reference evidence="7 8" key="1">
    <citation type="submission" date="2020-08" db="EMBL/GenBank/DDBJ databases">
        <title>Sequencing the genomes of 1000 actinobacteria strains.</title>
        <authorList>
            <person name="Klenk H.-P."/>
        </authorList>
    </citation>
    <scope>NUCLEOTIDE SEQUENCE [LARGE SCALE GENOMIC DNA]</scope>
    <source>
        <strain evidence="7 8">DSM 23974</strain>
    </source>
</reference>
<dbReference type="InterPro" id="IPR044068">
    <property type="entry name" value="CB"/>
</dbReference>
<dbReference type="InterPro" id="IPR011010">
    <property type="entry name" value="DNA_brk_join_enz"/>
</dbReference>
<evidence type="ECO:0000313" key="8">
    <source>
        <dbReference type="Proteomes" id="UP000540191"/>
    </source>
</evidence>
<dbReference type="GO" id="GO:0003677">
    <property type="term" value="F:DNA binding"/>
    <property type="evidence" value="ECO:0007669"/>
    <property type="project" value="UniProtKB-UniRule"/>
</dbReference>
<gene>
    <name evidence="7" type="ORF">HDA30_000243</name>
</gene>
<accession>A0A7W7GMA9</accession>
<sequence>MLEALMSHATLTAFETWLSVYRRPRTVKNRVHYARRLSDWADDQQLSIWDLTPTHITDWLLTVGSSPSTRKNAADAIRVFYRWAVETDRTTANPAAHLPRITVPRGLPRPTPDHVLHRAIAQCTRPADILMLLLGSLSGLRVSEMAHLKAEDIRDGFIHVTGKGGNIRYVPVHPLLTEALVLAPSKGWIFPSNRNPSGHYLAASITQRLNDLLDDGWTAHTLRHRFATHVYTASLDILSLRDLLGHADVATTMVYTRVTAEKLARDVAAIRALPDMTARVHDLAC</sequence>
<dbReference type="AlphaFoldDB" id="A0A7W7GMA9"/>
<dbReference type="PANTHER" id="PTHR30349">
    <property type="entry name" value="PHAGE INTEGRASE-RELATED"/>
    <property type="match status" value="1"/>
</dbReference>
<dbReference type="GO" id="GO:0006310">
    <property type="term" value="P:DNA recombination"/>
    <property type="evidence" value="ECO:0007669"/>
    <property type="project" value="UniProtKB-KW"/>
</dbReference>
<dbReference type="InterPro" id="IPR010998">
    <property type="entry name" value="Integrase_recombinase_N"/>
</dbReference>
<evidence type="ECO:0000256" key="4">
    <source>
        <dbReference type="PROSITE-ProRule" id="PRU01248"/>
    </source>
</evidence>
<keyword evidence="8" id="KW-1185">Reference proteome</keyword>
<proteinExistence type="inferred from homology"/>
<protein>
    <submittedName>
        <fullName evidence="7">Integrase</fullName>
    </submittedName>
</protein>
<dbReference type="InterPro" id="IPR050090">
    <property type="entry name" value="Tyrosine_recombinase_XerCD"/>
</dbReference>
<dbReference type="Proteomes" id="UP000540191">
    <property type="component" value="Unassembled WGS sequence"/>
</dbReference>